<dbReference type="Proteomes" id="UP000742786">
    <property type="component" value="Unassembled WGS sequence"/>
</dbReference>
<keyword evidence="2" id="KW-1185">Reference proteome</keyword>
<dbReference type="AlphaFoldDB" id="A0A916J4H7"/>
<reference evidence="1" key="1">
    <citation type="submission" date="2021-04" db="EMBL/GenBank/DDBJ databases">
        <authorList>
            <person name="Hornung B."/>
        </authorList>
    </citation>
    <scope>NUCLEOTIDE SEQUENCE</scope>
    <source>
        <strain evidence="1">G5G6</strain>
    </source>
</reference>
<evidence type="ECO:0000313" key="1">
    <source>
        <dbReference type="EMBL" id="CAG4883243.1"/>
    </source>
</evidence>
<sequence length="55" mass="6186">MRLVDVLILLITGNLKGPHGEFWLKPDEQIGVIRHPEPAATLLQPMNPNDKHGHK</sequence>
<organism evidence="1 2">
    <name type="scientific">Georgfuchsia toluolica</name>
    <dbReference type="NCBI Taxonomy" id="424218"/>
    <lineage>
        <taxon>Bacteria</taxon>
        <taxon>Pseudomonadati</taxon>
        <taxon>Pseudomonadota</taxon>
        <taxon>Betaproteobacteria</taxon>
        <taxon>Nitrosomonadales</taxon>
        <taxon>Sterolibacteriaceae</taxon>
        <taxon>Georgfuchsia</taxon>
    </lineage>
</organism>
<name>A0A916J4H7_9PROT</name>
<evidence type="ECO:0000313" key="2">
    <source>
        <dbReference type="Proteomes" id="UP000742786"/>
    </source>
</evidence>
<gene>
    <name evidence="1" type="ORF">GTOL_11125</name>
</gene>
<accession>A0A916J4H7</accession>
<proteinExistence type="predicted"/>
<comment type="caution">
    <text evidence="1">The sequence shown here is derived from an EMBL/GenBank/DDBJ whole genome shotgun (WGS) entry which is preliminary data.</text>
</comment>
<dbReference type="EMBL" id="CAJQUM010000001">
    <property type="protein sequence ID" value="CAG4883243.1"/>
    <property type="molecule type" value="Genomic_DNA"/>
</dbReference>
<protein>
    <submittedName>
        <fullName evidence="1">Uncharacterized protein</fullName>
    </submittedName>
</protein>